<dbReference type="Gene3D" id="2.40.160.20">
    <property type="match status" value="1"/>
</dbReference>
<reference evidence="1 2" key="1">
    <citation type="submission" date="2019-08" db="EMBL/GenBank/DDBJ databases">
        <title>Bradyrhizobium hipponensis sp. nov., a rhizobium isolated from a Lupinus angustifolius root nodule in Tunisia.</title>
        <authorList>
            <person name="Off K."/>
            <person name="Rejili M."/>
            <person name="Mars M."/>
            <person name="Brachmann A."/>
            <person name="Marin M."/>
        </authorList>
    </citation>
    <scope>NUCLEOTIDE SEQUENCE [LARGE SCALE GENOMIC DNA]</scope>
    <source>
        <strain evidence="1 2">CTAW11</strain>
    </source>
</reference>
<dbReference type="Pfam" id="PF11578">
    <property type="entry name" value="DUF3237"/>
    <property type="match status" value="1"/>
</dbReference>
<dbReference type="OrthoDB" id="8239358at2"/>
<proteinExistence type="predicted"/>
<dbReference type="Proteomes" id="UP000324853">
    <property type="component" value="Unassembled WGS sequence"/>
</dbReference>
<gene>
    <name evidence="1" type="ORF">FXB38_40135</name>
</gene>
<comment type="caution">
    <text evidence="1">The sequence shown here is derived from an EMBL/GenBank/DDBJ whole genome shotgun (WGS) entry which is preliminary data.</text>
</comment>
<evidence type="ECO:0000313" key="1">
    <source>
        <dbReference type="EMBL" id="TYL71371.1"/>
    </source>
</evidence>
<keyword evidence="2" id="KW-1185">Reference proteome</keyword>
<organism evidence="1 2">
    <name type="scientific">Bradyrhizobium cytisi</name>
    <dbReference type="NCBI Taxonomy" id="515489"/>
    <lineage>
        <taxon>Bacteria</taxon>
        <taxon>Pseudomonadati</taxon>
        <taxon>Pseudomonadota</taxon>
        <taxon>Alphaproteobacteria</taxon>
        <taxon>Hyphomicrobiales</taxon>
        <taxon>Nitrobacteraceae</taxon>
        <taxon>Bradyrhizobium</taxon>
    </lineage>
</organism>
<protein>
    <submittedName>
        <fullName evidence="1">DUF3237 domain-containing protein</fullName>
    </submittedName>
</protein>
<sequence length="154" mass="17082">MMAEVQKMRGEKIYECDFNITGVTDYGVTLDALLSGKERVPLQGARIDVAFEGDIKGRITGKVRSGVEYLQLRADGRTDLDGRATIETEDGHRIAMRIEGVATPRANEPMMDLVANVRLTTAAPKYDWVNTRQIWGLATVNLATAKIHVESFLQ</sequence>
<name>A0A5S4VUQ5_9BRAD</name>
<dbReference type="AlphaFoldDB" id="A0A5S4VUQ5"/>
<dbReference type="RefSeq" id="WP_148756410.1">
    <property type="nucleotide sequence ID" value="NZ_VSSR01000109.1"/>
</dbReference>
<evidence type="ECO:0000313" key="2">
    <source>
        <dbReference type="Proteomes" id="UP000324853"/>
    </source>
</evidence>
<accession>A0A5S4VUQ5</accession>
<dbReference type="EMBL" id="VSSR01000109">
    <property type="protein sequence ID" value="TYL71371.1"/>
    <property type="molecule type" value="Genomic_DNA"/>
</dbReference>